<sequence length="373" mass="39755">MAENGPQGAESPAETGALEAFIEEKIRAEGVPGLSIAVVKAGRVVWARGFGLADLATLAPAGPSTSYLWFSMTKIVTATAVMRLADAGDLDLDAPADEYFRGFKVVSQPVPVTVRHLLNHSSGLANPLPIRWVRPADAPASDNGAFVNRLLAGHRRLKFAPGERAGYSNLGYLVLGEVISAVSGAGYERYVREEVLTPLGMDRTGFTYPEPASDAATGYHPLWKPLTPLFRAALPGGIVGARQGRYVSFNPFYVKGPAYGGLVGGVAEAARFVRLHLNGGEVGGTRLLSTGAVAEMQRVTPRGGKRDFGLGWYRAHEAGERRPFYVEHLGGGAGFWNVMRIHPGESLGVVMMGNTTGYDHESILDAVVSAPWV</sequence>
<organism evidence="2 3">
    <name type="scientific">Rubrobacter tropicus</name>
    <dbReference type="NCBI Taxonomy" id="2653851"/>
    <lineage>
        <taxon>Bacteria</taxon>
        <taxon>Bacillati</taxon>
        <taxon>Actinomycetota</taxon>
        <taxon>Rubrobacteria</taxon>
        <taxon>Rubrobacterales</taxon>
        <taxon>Rubrobacteraceae</taxon>
        <taxon>Rubrobacter</taxon>
    </lineage>
</organism>
<evidence type="ECO:0000313" key="2">
    <source>
        <dbReference type="EMBL" id="QIN83274.1"/>
    </source>
</evidence>
<feature type="domain" description="Beta-lactamase-related" evidence="1">
    <location>
        <begin position="19"/>
        <end position="361"/>
    </location>
</feature>
<keyword evidence="3" id="KW-1185">Reference proteome</keyword>
<dbReference type="InterPro" id="IPR050789">
    <property type="entry name" value="Diverse_Enzym_Activities"/>
</dbReference>
<proteinExistence type="predicted"/>
<dbReference type="PANTHER" id="PTHR43283">
    <property type="entry name" value="BETA-LACTAMASE-RELATED"/>
    <property type="match status" value="1"/>
</dbReference>
<protein>
    <submittedName>
        <fullName evidence="2">Serine hydrolase</fullName>
    </submittedName>
</protein>
<dbReference type="RefSeq" id="WP_166176398.1">
    <property type="nucleotide sequence ID" value="NZ_CP045119.1"/>
</dbReference>
<dbReference type="Gene3D" id="3.40.710.10">
    <property type="entry name" value="DD-peptidase/beta-lactamase superfamily"/>
    <property type="match status" value="1"/>
</dbReference>
<dbReference type="InterPro" id="IPR001466">
    <property type="entry name" value="Beta-lactam-related"/>
</dbReference>
<dbReference type="EMBL" id="CP045119">
    <property type="protein sequence ID" value="QIN83274.1"/>
    <property type="molecule type" value="Genomic_DNA"/>
</dbReference>
<evidence type="ECO:0000313" key="3">
    <source>
        <dbReference type="Proteomes" id="UP000501452"/>
    </source>
</evidence>
<dbReference type="Proteomes" id="UP000501452">
    <property type="component" value="Chromosome"/>
</dbReference>
<dbReference type="KEGG" id="rub:GBA63_11945"/>
<keyword evidence="2" id="KW-0378">Hydrolase</keyword>
<gene>
    <name evidence="2" type="ORF">GBA63_11945</name>
</gene>
<accession>A0A6G8Q9V7</accession>
<dbReference type="InterPro" id="IPR012338">
    <property type="entry name" value="Beta-lactam/transpept-like"/>
</dbReference>
<dbReference type="PANTHER" id="PTHR43283:SF3">
    <property type="entry name" value="BETA-LACTAMASE FAMILY PROTEIN (AFU_ORTHOLOGUE AFUA_5G07500)"/>
    <property type="match status" value="1"/>
</dbReference>
<dbReference type="SUPFAM" id="SSF56601">
    <property type="entry name" value="beta-lactamase/transpeptidase-like"/>
    <property type="match status" value="1"/>
</dbReference>
<dbReference type="AlphaFoldDB" id="A0A6G8Q9V7"/>
<dbReference type="Pfam" id="PF00144">
    <property type="entry name" value="Beta-lactamase"/>
    <property type="match status" value="1"/>
</dbReference>
<evidence type="ECO:0000259" key="1">
    <source>
        <dbReference type="Pfam" id="PF00144"/>
    </source>
</evidence>
<dbReference type="GO" id="GO:0016787">
    <property type="term" value="F:hydrolase activity"/>
    <property type="evidence" value="ECO:0007669"/>
    <property type="project" value="UniProtKB-KW"/>
</dbReference>
<reference evidence="2 3" key="1">
    <citation type="submission" date="2019-10" db="EMBL/GenBank/DDBJ databases">
        <title>Rubrobacter sp nov SCSIO 52090 isolated from a deep-sea sediment in the South China Sea.</title>
        <authorList>
            <person name="Chen R.W."/>
        </authorList>
    </citation>
    <scope>NUCLEOTIDE SEQUENCE [LARGE SCALE GENOMIC DNA]</scope>
    <source>
        <strain evidence="2 3">SCSIO 52909</strain>
    </source>
</reference>
<name>A0A6G8Q9V7_9ACTN</name>